<dbReference type="PROSITE" id="PS00973">
    <property type="entry name" value="USP_2"/>
    <property type="match status" value="1"/>
</dbReference>
<dbReference type="InterPro" id="IPR028889">
    <property type="entry name" value="USP"/>
</dbReference>
<proteinExistence type="predicted"/>
<gene>
    <name evidence="2" type="ORF">JKP88DRAFT_166310</name>
</gene>
<protein>
    <recommendedName>
        <fullName evidence="1">USP domain-containing protein</fullName>
    </recommendedName>
</protein>
<accession>A0A835YU17</accession>
<feature type="non-terminal residue" evidence="2">
    <location>
        <position position="1"/>
    </location>
</feature>
<keyword evidence="3" id="KW-1185">Reference proteome</keyword>
<comment type="caution">
    <text evidence="2">The sequence shown here is derived from an EMBL/GenBank/DDBJ whole genome shotgun (WGS) entry which is preliminary data.</text>
</comment>
<name>A0A835YU17_9STRA</name>
<dbReference type="InterPro" id="IPR001394">
    <property type="entry name" value="Peptidase_C19_UCH"/>
</dbReference>
<evidence type="ECO:0000313" key="3">
    <source>
        <dbReference type="Proteomes" id="UP000664859"/>
    </source>
</evidence>
<dbReference type="InterPro" id="IPR038765">
    <property type="entry name" value="Papain-like_cys_pep_sf"/>
</dbReference>
<dbReference type="Gene3D" id="3.90.70.10">
    <property type="entry name" value="Cysteine proteinases"/>
    <property type="match status" value="1"/>
</dbReference>
<dbReference type="PROSITE" id="PS50235">
    <property type="entry name" value="USP_3"/>
    <property type="match status" value="1"/>
</dbReference>
<dbReference type="GO" id="GO:0016579">
    <property type="term" value="P:protein deubiquitination"/>
    <property type="evidence" value="ECO:0007669"/>
    <property type="project" value="InterPro"/>
</dbReference>
<feature type="domain" description="USP" evidence="1">
    <location>
        <begin position="1"/>
        <end position="93"/>
    </location>
</feature>
<dbReference type="Pfam" id="PF00443">
    <property type="entry name" value="UCH"/>
    <property type="match status" value="1"/>
</dbReference>
<dbReference type="InterPro" id="IPR050185">
    <property type="entry name" value="Ub_carboxyl-term_hydrolase"/>
</dbReference>
<sequence length="105" mass="11112">GGGSDGESGGSSDLLYDLYSVVNHMGGLSGGHYTACCLSTPCSPGGIEDAASVGYPQDSRSPPWLYFDDEFVEELPPARVVSEAAYVLFYKRRRVTGANLVNTTV</sequence>
<dbReference type="EMBL" id="JAFCMP010000368">
    <property type="protein sequence ID" value="KAG5180703.1"/>
    <property type="molecule type" value="Genomic_DNA"/>
</dbReference>
<dbReference type="InterPro" id="IPR018200">
    <property type="entry name" value="USP_CS"/>
</dbReference>
<evidence type="ECO:0000259" key="1">
    <source>
        <dbReference type="PROSITE" id="PS50235"/>
    </source>
</evidence>
<reference evidence="2" key="1">
    <citation type="submission" date="2021-02" db="EMBL/GenBank/DDBJ databases">
        <title>First Annotated Genome of the Yellow-green Alga Tribonema minus.</title>
        <authorList>
            <person name="Mahan K.M."/>
        </authorList>
    </citation>
    <scope>NUCLEOTIDE SEQUENCE</scope>
    <source>
        <strain evidence="2">UTEX B ZZ1240</strain>
    </source>
</reference>
<dbReference type="SUPFAM" id="SSF54001">
    <property type="entry name" value="Cysteine proteinases"/>
    <property type="match status" value="1"/>
</dbReference>
<dbReference type="PANTHER" id="PTHR21646">
    <property type="entry name" value="UBIQUITIN CARBOXYL-TERMINAL HYDROLASE"/>
    <property type="match status" value="1"/>
</dbReference>
<dbReference type="OrthoDB" id="292964at2759"/>
<dbReference type="Proteomes" id="UP000664859">
    <property type="component" value="Unassembled WGS sequence"/>
</dbReference>
<dbReference type="GO" id="GO:0004843">
    <property type="term" value="F:cysteine-type deubiquitinase activity"/>
    <property type="evidence" value="ECO:0007669"/>
    <property type="project" value="InterPro"/>
</dbReference>
<evidence type="ECO:0000313" key="2">
    <source>
        <dbReference type="EMBL" id="KAG5180703.1"/>
    </source>
</evidence>
<dbReference type="AlphaFoldDB" id="A0A835YU17"/>
<organism evidence="2 3">
    <name type="scientific">Tribonema minus</name>
    <dbReference type="NCBI Taxonomy" id="303371"/>
    <lineage>
        <taxon>Eukaryota</taxon>
        <taxon>Sar</taxon>
        <taxon>Stramenopiles</taxon>
        <taxon>Ochrophyta</taxon>
        <taxon>PX clade</taxon>
        <taxon>Xanthophyceae</taxon>
        <taxon>Tribonematales</taxon>
        <taxon>Tribonemataceae</taxon>
        <taxon>Tribonema</taxon>
    </lineage>
</organism>